<dbReference type="InterPro" id="IPR008042">
    <property type="entry name" value="Retrotrans_Pao"/>
</dbReference>
<dbReference type="EMBL" id="KN728415">
    <property type="protein sequence ID" value="KIH63820.1"/>
    <property type="molecule type" value="Genomic_DNA"/>
</dbReference>
<dbReference type="Proteomes" id="UP000054047">
    <property type="component" value="Unassembled WGS sequence"/>
</dbReference>
<dbReference type="OrthoDB" id="5875212at2759"/>
<gene>
    <name evidence="1" type="ORF">ANCDUO_05873</name>
</gene>
<evidence type="ECO:0000313" key="1">
    <source>
        <dbReference type="EMBL" id="KIH63820.1"/>
    </source>
</evidence>
<reference evidence="1 2" key="1">
    <citation type="submission" date="2013-12" db="EMBL/GenBank/DDBJ databases">
        <title>Draft genome of the parsitic nematode Ancylostoma duodenale.</title>
        <authorList>
            <person name="Mitreva M."/>
        </authorList>
    </citation>
    <scope>NUCLEOTIDE SEQUENCE [LARGE SCALE GENOMIC DNA]</scope>
    <source>
        <strain evidence="1 2">Zhejiang</strain>
    </source>
</reference>
<dbReference type="Pfam" id="PF05380">
    <property type="entry name" value="Peptidase_A17"/>
    <property type="match status" value="1"/>
</dbReference>
<dbReference type="AlphaFoldDB" id="A0A0C2GR78"/>
<evidence type="ECO:0000313" key="2">
    <source>
        <dbReference type="Proteomes" id="UP000054047"/>
    </source>
</evidence>
<proteinExistence type="predicted"/>
<keyword evidence="2" id="KW-1185">Reference proteome</keyword>
<sequence length="106" mass="11736">MNGFQKTIPRKITTRSSRAVLITFADASSEAIASCTYLHVQSTTQLLMAKGKLPSLKSRITMPKMELNAMTLAMRLANSVLSQLSSMVEVTKVVLFYRTRKSYSTG</sequence>
<protein>
    <submittedName>
        <fullName evidence="1">Uncharacterized protein</fullName>
    </submittedName>
</protein>
<accession>A0A0C2GR78</accession>
<name>A0A0C2GR78_9BILA</name>
<organism evidence="1 2">
    <name type="scientific">Ancylostoma duodenale</name>
    <dbReference type="NCBI Taxonomy" id="51022"/>
    <lineage>
        <taxon>Eukaryota</taxon>
        <taxon>Metazoa</taxon>
        <taxon>Ecdysozoa</taxon>
        <taxon>Nematoda</taxon>
        <taxon>Chromadorea</taxon>
        <taxon>Rhabditida</taxon>
        <taxon>Rhabditina</taxon>
        <taxon>Rhabditomorpha</taxon>
        <taxon>Strongyloidea</taxon>
        <taxon>Ancylostomatidae</taxon>
        <taxon>Ancylostomatinae</taxon>
        <taxon>Ancylostoma</taxon>
    </lineage>
</organism>